<sequence>MGTYPHEVRDLRTARNAVRATAERRAAHSPALHPGARTFRLEHADVYGTTARAEWVLALVPELLTLVTPDPAGAARDHLFLGAIPVPPHNLRWSRVRRELRFATFDGGHSIHGHLAVTPDRLRAYGTLVIDGQDIVADYRVEPRHHGVEVDGMGLDGMGLHGMGLDRAAA</sequence>
<dbReference type="RefSeq" id="WP_344664208.1">
    <property type="nucleotide sequence ID" value="NZ_BAAAQN010000004.1"/>
</dbReference>
<comment type="caution">
    <text evidence="1">The sequence shown here is derived from an EMBL/GenBank/DDBJ whole genome shotgun (WGS) entry which is preliminary data.</text>
</comment>
<protein>
    <submittedName>
        <fullName evidence="1">Uncharacterized protein</fullName>
    </submittedName>
</protein>
<evidence type="ECO:0000313" key="1">
    <source>
        <dbReference type="EMBL" id="GAA2015880.1"/>
    </source>
</evidence>
<organism evidence="1 2">
    <name type="scientific">Catenulispora yoronensis</name>
    <dbReference type="NCBI Taxonomy" id="450799"/>
    <lineage>
        <taxon>Bacteria</taxon>
        <taxon>Bacillati</taxon>
        <taxon>Actinomycetota</taxon>
        <taxon>Actinomycetes</taxon>
        <taxon>Catenulisporales</taxon>
        <taxon>Catenulisporaceae</taxon>
        <taxon>Catenulispora</taxon>
    </lineage>
</organism>
<keyword evidence="2" id="KW-1185">Reference proteome</keyword>
<reference evidence="1 2" key="1">
    <citation type="journal article" date="2019" name="Int. J. Syst. Evol. Microbiol.">
        <title>The Global Catalogue of Microorganisms (GCM) 10K type strain sequencing project: providing services to taxonomists for standard genome sequencing and annotation.</title>
        <authorList>
            <consortium name="The Broad Institute Genomics Platform"/>
            <consortium name="The Broad Institute Genome Sequencing Center for Infectious Disease"/>
            <person name="Wu L."/>
            <person name="Ma J."/>
        </authorList>
    </citation>
    <scope>NUCLEOTIDE SEQUENCE [LARGE SCALE GENOMIC DNA]</scope>
    <source>
        <strain evidence="1 2">JCM 16014</strain>
    </source>
</reference>
<evidence type="ECO:0000313" key="2">
    <source>
        <dbReference type="Proteomes" id="UP001500751"/>
    </source>
</evidence>
<dbReference type="EMBL" id="BAAAQN010000004">
    <property type="protein sequence ID" value="GAA2015880.1"/>
    <property type="molecule type" value="Genomic_DNA"/>
</dbReference>
<accession>A0ABN2TP15</accession>
<gene>
    <name evidence="1" type="ORF">GCM10009839_09100</name>
</gene>
<proteinExistence type="predicted"/>
<dbReference type="Proteomes" id="UP001500751">
    <property type="component" value="Unassembled WGS sequence"/>
</dbReference>
<name>A0ABN2TP15_9ACTN</name>